<dbReference type="EMBL" id="CAESAN010000093">
    <property type="protein sequence ID" value="CAB4345580.1"/>
    <property type="molecule type" value="Genomic_DNA"/>
</dbReference>
<dbReference type="InterPro" id="IPR003593">
    <property type="entry name" value="AAA+_ATPase"/>
</dbReference>
<gene>
    <name evidence="6" type="ORF">UFOPK3547_01122</name>
</gene>
<organism evidence="6">
    <name type="scientific">freshwater metagenome</name>
    <dbReference type="NCBI Taxonomy" id="449393"/>
    <lineage>
        <taxon>unclassified sequences</taxon>
        <taxon>metagenomes</taxon>
        <taxon>ecological metagenomes</taxon>
    </lineage>
</organism>
<dbReference type="PROSITE" id="PS50893">
    <property type="entry name" value="ABC_TRANSPORTER_2"/>
    <property type="match status" value="1"/>
</dbReference>
<dbReference type="Gene3D" id="3.40.50.300">
    <property type="entry name" value="P-loop containing nucleotide triphosphate hydrolases"/>
    <property type="match status" value="1"/>
</dbReference>
<dbReference type="SUPFAM" id="SSF52540">
    <property type="entry name" value="P-loop containing nucleoside triphosphate hydrolases"/>
    <property type="match status" value="1"/>
</dbReference>
<evidence type="ECO:0000256" key="3">
    <source>
        <dbReference type="ARBA" id="ARBA00022741"/>
    </source>
</evidence>
<dbReference type="GO" id="GO:0005524">
    <property type="term" value="F:ATP binding"/>
    <property type="evidence" value="ECO:0007669"/>
    <property type="project" value="UniProtKB-KW"/>
</dbReference>
<keyword evidence="3" id="KW-0547">Nucleotide-binding</keyword>
<evidence type="ECO:0000259" key="5">
    <source>
        <dbReference type="PROSITE" id="PS50893"/>
    </source>
</evidence>
<proteinExistence type="inferred from homology"/>
<dbReference type="PROSITE" id="PS00211">
    <property type="entry name" value="ABC_TRANSPORTER_1"/>
    <property type="match status" value="1"/>
</dbReference>
<evidence type="ECO:0000256" key="2">
    <source>
        <dbReference type="ARBA" id="ARBA00022448"/>
    </source>
</evidence>
<dbReference type="InterPro" id="IPR027417">
    <property type="entry name" value="P-loop_NTPase"/>
</dbReference>
<keyword evidence="2" id="KW-0813">Transport</keyword>
<protein>
    <submittedName>
        <fullName evidence="6">Unannotated protein</fullName>
    </submittedName>
</protein>
<reference evidence="6" key="1">
    <citation type="submission" date="2020-05" db="EMBL/GenBank/DDBJ databases">
        <authorList>
            <person name="Chiriac C."/>
            <person name="Salcher M."/>
            <person name="Ghai R."/>
            <person name="Kavagutti S V."/>
        </authorList>
    </citation>
    <scope>NUCLEOTIDE SEQUENCE</scope>
</reference>
<evidence type="ECO:0000256" key="1">
    <source>
        <dbReference type="ARBA" id="ARBA00005417"/>
    </source>
</evidence>
<dbReference type="Pfam" id="PF00005">
    <property type="entry name" value="ABC_tran"/>
    <property type="match status" value="1"/>
</dbReference>
<dbReference type="InterPro" id="IPR017871">
    <property type="entry name" value="ABC_transporter-like_CS"/>
</dbReference>
<evidence type="ECO:0000313" key="6">
    <source>
        <dbReference type="EMBL" id="CAB4345580.1"/>
    </source>
</evidence>
<sequence length="307" mass="32372">MATTVLSFDSVTKSYGSRRAVDELRFRVEERSVTGLLGANGAGKSTAMKLLLGLATPNGGTITLFGERQGTPGFASAVRRTGSHIELPALYERATARQNIQIQGAAFGIGRRDPRIEAVLETVGLSSRSSDKVKSFSLGMRQRMSLALALVHEPELVVLDEPINGLDPEGVVEMRELIRSLPSRGMTALVSSHVLDEIERTVDQLVIIRDGRLVAEGPIDSIVATTGTIVRVPGGREPAALAALAAAGLAAESAKDGSIHVDTGPQPGSVVSELLAGAEVYPDELRPRTADLESVFLGLTGDDQGEV</sequence>
<feature type="domain" description="ABC transporter" evidence="5">
    <location>
        <begin position="6"/>
        <end position="235"/>
    </location>
</feature>
<accession>A0A6J5ZXU6</accession>
<dbReference type="InterPro" id="IPR003439">
    <property type="entry name" value="ABC_transporter-like_ATP-bd"/>
</dbReference>
<dbReference type="AlphaFoldDB" id="A0A6J5ZXU6"/>
<dbReference type="SMART" id="SM00382">
    <property type="entry name" value="AAA"/>
    <property type="match status" value="1"/>
</dbReference>
<comment type="similarity">
    <text evidence="1">Belongs to the ABC transporter superfamily.</text>
</comment>
<keyword evidence="4" id="KW-0067">ATP-binding</keyword>
<dbReference type="GO" id="GO:0016887">
    <property type="term" value="F:ATP hydrolysis activity"/>
    <property type="evidence" value="ECO:0007669"/>
    <property type="project" value="InterPro"/>
</dbReference>
<dbReference type="PANTHER" id="PTHR43335">
    <property type="entry name" value="ABC TRANSPORTER, ATP-BINDING PROTEIN"/>
    <property type="match status" value="1"/>
</dbReference>
<evidence type="ECO:0000256" key="4">
    <source>
        <dbReference type="ARBA" id="ARBA00022840"/>
    </source>
</evidence>
<name>A0A6J5ZXU6_9ZZZZ</name>
<dbReference type="PANTHER" id="PTHR43335:SF4">
    <property type="entry name" value="ABC TRANSPORTER, ATP-BINDING PROTEIN"/>
    <property type="match status" value="1"/>
</dbReference>